<dbReference type="Gene3D" id="3.60.21.10">
    <property type="match status" value="1"/>
</dbReference>
<dbReference type="PANTHER" id="PTHR12905:SF0">
    <property type="entry name" value="CALCINEURIN-LIKE PHOSPHOESTERASE DOMAIN-CONTAINING PROTEIN"/>
    <property type="match status" value="1"/>
</dbReference>
<evidence type="ECO:0000313" key="2">
    <source>
        <dbReference type="EMBL" id="KAJ4148476.1"/>
    </source>
</evidence>
<evidence type="ECO:0000313" key="3">
    <source>
        <dbReference type="Proteomes" id="UP001144673"/>
    </source>
</evidence>
<dbReference type="InterPro" id="IPR029052">
    <property type="entry name" value="Metallo-depent_PP-like"/>
</dbReference>
<gene>
    <name evidence="2" type="ORF">LMH87_002942</name>
</gene>
<dbReference type="EMBL" id="JAJHUN010000010">
    <property type="protein sequence ID" value="KAJ4148476.1"/>
    <property type="molecule type" value="Genomic_DNA"/>
</dbReference>
<dbReference type="GO" id="GO:0016787">
    <property type="term" value="F:hydrolase activity"/>
    <property type="evidence" value="ECO:0007669"/>
    <property type="project" value="InterPro"/>
</dbReference>
<organism evidence="2 3">
    <name type="scientific">Akanthomyces muscarius</name>
    <name type="common">Entomopathogenic fungus</name>
    <name type="synonym">Lecanicillium muscarium</name>
    <dbReference type="NCBI Taxonomy" id="2231603"/>
    <lineage>
        <taxon>Eukaryota</taxon>
        <taxon>Fungi</taxon>
        <taxon>Dikarya</taxon>
        <taxon>Ascomycota</taxon>
        <taxon>Pezizomycotina</taxon>
        <taxon>Sordariomycetes</taxon>
        <taxon>Hypocreomycetidae</taxon>
        <taxon>Hypocreales</taxon>
        <taxon>Cordycipitaceae</taxon>
        <taxon>Akanthomyces</taxon>
    </lineage>
</organism>
<dbReference type="InterPro" id="IPR051693">
    <property type="entry name" value="UPF0046_metallophosphoest"/>
</dbReference>
<dbReference type="GeneID" id="80890101"/>
<accession>A0A9W8UHI7</accession>
<dbReference type="CDD" id="cd07379">
    <property type="entry name" value="MPP_239FB"/>
    <property type="match status" value="1"/>
</dbReference>
<name>A0A9W8UHI7_AKAMU</name>
<comment type="caution">
    <text evidence="2">The sequence shown here is derived from an EMBL/GenBank/DDBJ whole genome shotgun (WGS) entry which is preliminary data.</text>
</comment>
<reference evidence="2" key="1">
    <citation type="journal article" date="2023" name="Access Microbiol">
        <title>De-novo genome assembly for Akanthomyces muscarius, a biocontrol agent of insect agricultural pests.</title>
        <authorList>
            <person name="Erdos Z."/>
            <person name="Studholme D.J."/>
            <person name="Raymond B."/>
            <person name="Sharma M."/>
        </authorList>
    </citation>
    <scope>NUCLEOTIDE SEQUENCE</scope>
    <source>
        <strain evidence="2">Ve6</strain>
    </source>
</reference>
<protein>
    <recommendedName>
        <fullName evidence="1">Calcineurin-like phosphoesterase domain-containing protein</fullName>
    </recommendedName>
</protein>
<dbReference type="PANTHER" id="PTHR12905">
    <property type="entry name" value="METALLOPHOSPHOESTERASE"/>
    <property type="match status" value="1"/>
</dbReference>
<dbReference type="KEGG" id="amus:LMH87_002942"/>
<dbReference type="SUPFAM" id="SSF56300">
    <property type="entry name" value="Metallo-dependent phosphatases"/>
    <property type="match status" value="1"/>
</dbReference>
<evidence type="ECO:0000259" key="1">
    <source>
        <dbReference type="Pfam" id="PF00149"/>
    </source>
</evidence>
<keyword evidence="3" id="KW-1185">Reference proteome</keyword>
<sequence length="325" mass="36812">MTGFEPVVRSIKTRKFPERRYAEQLIKAHRAHTAVPPTASGKASIRVVCISDTHNTRPEVPDGDVLIHAGDLTENGSFAEVQQELAWLESLPHKFKILVAGNHDVLLDNAFLKKYPERRYGQNQTRDDLIWGDIIYLQDEMTTLHFPSTEHESGTQDEQPSLRSLTVFGSPWTPKYGVSAFQYHPNNQEHWEAILGSLAQRPDIMVTHGPPRHHLDKRDFHQAGCPHLAQEIRRIRPRLCVFGHIHAAYGREHVLFDGAQEAYEEILTGWAAWGGVLRLAMAVVWARLAHFFRRPRSDEFTILVNAAVVGGPGNQLRNDPIVVDL</sequence>
<dbReference type="Pfam" id="PF00149">
    <property type="entry name" value="Metallophos"/>
    <property type="match status" value="1"/>
</dbReference>
<dbReference type="AlphaFoldDB" id="A0A9W8UHI7"/>
<feature type="domain" description="Calcineurin-like phosphoesterase" evidence="1">
    <location>
        <begin position="46"/>
        <end position="247"/>
    </location>
</feature>
<proteinExistence type="predicted"/>
<dbReference type="InterPro" id="IPR004843">
    <property type="entry name" value="Calcineurin-like_PHP"/>
</dbReference>
<dbReference type="RefSeq" id="XP_056051417.1">
    <property type="nucleotide sequence ID" value="XM_056194482.1"/>
</dbReference>
<dbReference type="Proteomes" id="UP001144673">
    <property type="component" value="Chromosome 3"/>
</dbReference>